<keyword evidence="2" id="KW-1185">Reference proteome</keyword>
<reference evidence="1" key="1">
    <citation type="submission" date="2016-02" db="EMBL/GenBank/DDBJ databases">
        <title>Halorhodospira halochloris DSM-1059 complete genome, version 2.</title>
        <authorList>
            <person name="Tsukatani Y."/>
        </authorList>
    </citation>
    <scope>NUCLEOTIDE SEQUENCE</scope>
    <source>
        <strain evidence="1">DSM 1059</strain>
    </source>
</reference>
<name>A0A0X8X7N7_HALHR</name>
<accession>A0A0X8X7N7</accession>
<dbReference type="EMBL" id="AP017372">
    <property type="protein sequence ID" value="BAU57001.2"/>
    <property type="molecule type" value="Genomic_DNA"/>
</dbReference>
<protein>
    <submittedName>
        <fullName evidence="1">Uncharacterized protein</fullName>
    </submittedName>
</protein>
<gene>
    <name evidence="1" type="ORF">HH1059_03230</name>
</gene>
<sequence length="68" mass="7953">MLAERVDKWHEHWRQEGQGKLLLLQLQEKFGPEPTERYHQQVERAGAYCRGAARCTRPGLPRRTPDIG</sequence>
<dbReference type="AlphaFoldDB" id="A0A0X8X7N7"/>
<evidence type="ECO:0000313" key="2">
    <source>
        <dbReference type="Proteomes" id="UP000218890"/>
    </source>
</evidence>
<organism evidence="1 2">
    <name type="scientific">Halorhodospira halochloris</name>
    <name type="common">Ectothiorhodospira halochloris</name>
    <dbReference type="NCBI Taxonomy" id="1052"/>
    <lineage>
        <taxon>Bacteria</taxon>
        <taxon>Pseudomonadati</taxon>
        <taxon>Pseudomonadota</taxon>
        <taxon>Gammaproteobacteria</taxon>
        <taxon>Chromatiales</taxon>
        <taxon>Ectothiorhodospiraceae</taxon>
        <taxon>Halorhodospira</taxon>
    </lineage>
</organism>
<proteinExistence type="predicted"/>
<dbReference type="KEGG" id="hhk:HH1059_03230"/>
<dbReference type="Proteomes" id="UP000218890">
    <property type="component" value="Chromosome"/>
</dbReference>
<evidence type="ECO:0000313" key="1">
    <source>
        <dbReference type="EMBL" id="BAU57001.2"/>
    </source>
</evidence>